<dbReference type="InterPro" id="IPR011009">
    <property type="entry name" value="Kinase-like_dom_sf"/>
</dbReference>
<keyword evidence="4" id="KW-1185">Reference proteome</keyword>
<dbReference type="Gene3D" id="3.90.1200.10">
    <property type="match status" value="1"/>
</dbReference>
<dbReference type="PANTHER" id="PTHR21064:SF6">
    <property type="entry name" value="AMINOGLYCOSIDE PHOSPHOTRANSFERASE DOMAIN-CONTAINING PROTEIN"/>
    <property type="match status" value="1"/>
</dbReference>
<evidence type="ECO:0000256" key="1">
    <source>
        <dbReference type="ARBA" id="ARBA00038240"/>
    </source>
</evidence>
<evidence type="ECO:0000313" key="4">
    <source>
        <dbReference type="Proteomes" id="UP001163731"/>
    </source>
</evidence>
<protein>
    <submittedName>
        <fullName evidence="3">Phosphotransferase</fullName>
    </submittedName>
</protein>
<evidence type="ECO:0000259" key="2">
    <source>
        <dbReference type="Pfam" id="PF01636"/>
    </source>
</evidence>
<organism evidence="3 4">
    <name type="scientific">Chryseobacterium kimseyorum</name>
    <dbReference type="NCBI Taxonomy" id="2984028"/>
    <lineage>
        <taxon>Bacteria</taxon>
        <taxon>Pseudomonadati</taxon>
        <taxon>Bacteroidota</taxon>
        <taxon>Flavobacteriia</taxon>
        <taxon>Flavobacteriales</taxon>
        <taxon>Weeksellaceae</taxon>
        <taxon>Chryseobacterium group</taxon>
        <taxon>Chryseobacterium</taxon>
    </lineage>
</organism>
<comment type="caution">
    <text evidence="3">The sequence shown here is derived from an EMBL/GenBank/DDBJ whole genome shotgun (WGS) entry which is preliminary data.</text>
</comment>
<dbReference type="InterPro" id="IPR050249">
    <property type="entry name" value="Pseudomonas-type_ThrB"/>
</dbReference>
<dbReference type="RefSeq" id="WP_264748215.1">
    <property type="nucleotide sequence ID" value="NZ_JAPDHW010000001.1"/>
</dbReference>
<name>A0ABT3HSZ8_9FLAO</name>
<dbReference type="EMBL" id="JAPDHW010000001">
    <property type="protein sequence ID" value="MCW3166917.1"/>
    <property type="molecule type" value="Genomic_DNA"/>
</dbReference>
<dbReference type="Gene3D" id="3.30.200.20">
    <property type="entry name" value="Phosphorylase Kinase, domain 1"/>
    <property type="match status" value="1"/>
</dbReference>
<gene>
    <name evidence="3" type="ORF">OMO38_00110</name>
</gene>
<dbReference type="InterPro" id="IPR002575">
    <property type="entry name" value="Aminoglycoside_PTrfase"/>
</dbReference>
<dbReference type="Pfam" id="PF01636">
    <property type="entry name" value="APH"/>
    <property type="match status" value="1"/>
</dbReference>
<reference evidence="3" key="1">
    <citation type="submission" date="2022-10" db="EMBL/GenBank/DDBJ databases">
        <title>Chryseobacterium babae sp. nov. isolated from the gut of the beetle Oryctes rhinoceros, and Chryseobacterium kimseyorum sp. nov., isolated from a stick insect rearing cage.</title>
        <authorList>
            <person name="Shelomi M."/>
            <person name="Han C.-J."/>
            <person name="Chen W.-M."/>
            <person name="Chen H.-K."/>
            <person name="Liaw S.-J."/>
            <person name="Muhle E."/>
            <person name="Clermont D."/>
        </authorList>
    </citation>
    <scope>NUCLEOTIDE SEQUENCE</scope>
    <source>
        <strain evidence="3">09-1422</strain>
    </source>
</reference>
<evidence type="ECO:0000313" key="3">
    <source>
        <dbReference type="EMBL" id="MCW3166917.1"/>
    </source>
</evidence>
<feature type="domain" description="Aminoglycoside phosphotransferase" evidence="2">
    <location>
        <begin position="35"/>
        <end position="264"/>
    </location>
</feature>
<dbReference type="PANTHER" id="PTHR21064">
    <property type="entry name" value="AMINOGLYCOSIDE PHOSPHOTRANSFERASE DOMAIN-CONTAINING PROTEIN-RELATED"/>
    <property type="match status" value="1"/>
</dbReference>
<dbReference type="SUPFAM" id="SSF56112">
    <property type="entry name" value="Protein kinase-like (PK-like)"/>
    <property type="match status" value="1"/>
</dbReference>
<accession>A0ABT3HSZ8</accession>
<sequence>MTTFPVTASTLSQQELGEFIREKYQLHDNFDCRLFRTGVNHTYFISDSCTKYVVRVYCHQWRTKIEIEQELKLLQMLKKNNLSVSFPLPDRDGNFIQEINAPEGLRHVVLFSFAEGEKMRFMTNETCAAIGTVMAKIHNLTADTKIERTTYNPEILLNKAYNHLNLYFSDDLSEMEYLKQIGSTISKKFNESDWSENQKGIVHLDIWYDNLAVNKDNEITVFDFDNCGNGLLILDVAYFCKQLFFIETDKNEYESKVESFLDGYLTERNLSEKELNLIPEAGASIFVFYLGVQAQRFDWSNIFLTENYLKMFVGRIKNWLDYYKSKDITAKNKSDYKQI</sequence>
<proteinExistence type="inferred from homology"/>
<dbReference type="Proteomes" id="UP001163731">
    <property type="component" value="Unassembled WGS sequence"/>
</dbReference>
<comment type="similarity">
    <text evidence="1">Belongs to the pseudomonas-type ThrB family.</text>
</comment>